<dbReference type="RefSeq" id="XP_002779233.1">
    <property type="nucleotide sequence ID" value="XM_002779187.1"/>
</dbReference>
<dbReference type="InParanoid" id="C5KX24"/>
<keyword evidence="3" id="KW-1185">Reference proteome</keyword>
<accession>C5KX24</accession>
<evidence type="ECO:0000313" key="3">
    <source>
        <dbReference type="Proteomes" id="UP000007800"/>
    </source>
</evidence>
<reference evidence="2 3" key="1">
    <citation type="submission" date="2008-07" db="EMBL/GenBank/DDBJ databases">
        <authorList>
            <person name="El-Sayed N."/>
            <person name="Caler E."/>
            <person name="Inman J."/>
            <person name="Amedeo P."/>
            <person name="Hass B."/>
            <person name="Wortman J."/>
        </authorList>
    </citation>
    <scope>NUCLEOTIDE SEQUENCE [LARGE SCALE GENOMIC DNA]</scope>
    <source>
        <strain evidence="3">ATCC 50983 / TXsc</strain>
    </source>
</reference>
<dbReference type="OrthoDB" id="467092at2759"/>
<sequence>MSTEGEDDHRKLSSLCPRFSGEGDVSYDVNTGIELFLKKFDTFLQLRGLIRPGVDATPAERERFGAKAAGILKSALKGRAAVVAYSLPQEKQDNFDLLVAELGLAIGLDSLTAWAAFCSRRMGETGPIDGYVANLRVLLDISHPRLGQGAKSEILRSQFVWGLPQGTAKALVLAKYEDGTVPLESLVILAKDHLKAARFEGSKSIEIAAAAMHMRADQGKGKRGWHRSPGNGKGMAREADYTGKGQGGKAELAILSLPTVGESYDAGTIILKPKYSTLGEHTRH</sequence>
<protein>
    <submittedName>
        <fullName evidence="2">Uncharacterized protein</fullName>
    </submittedName>
</protein>
<evidence type="ECO:0000256" key="1">
    <source>
        <dbReference type="SAM" id="MobiDB-lite"/>
    </source>
</evidence>
<dbReference type="AlphaFoldDB" id="C5KX24"/>
<gene>
    <name evidence="2" type="ORF">Pmar_PMAR029652</name>
</gene>
<proteinExistence type="predicted"/>
<name>C5KX24_PERM5</name>
<dbReference type="Proteomes" id="UP000007800">
    <property type="component" value="Unassembled WGS sequence"/>
</dbReference>
<dbReference type="EMBL" id="GG677097">
    <property type="protein sequence ID" value="EER11028.1"/>
    <property type="molecule type" value="Genomic_DNA"/>
</dbReference>
<dbReference type="GeneID" id="9056242"/>
<organism evidence="3">
    <name type="scientific">Perkinsus marinus (strain ATCC 50983 / TXsc)</name>
    <dbReference type="NCBI Taxonomy" id="423536"/>
    <lineage>
        <taxon>Eukaryota</taxon>
        <taxon>Sar</taxon>
        <taxon>Alveolata</taxon>
        <taxon>Perkinsozoa</taxon>
        <taxon>Perkinsea</taxon>
        <taxon>Perkinsida</taxon>
        <taxon>Perkinsidae</taxon>
        <taxon>Perkinsus</taxon>
    </lineage>
</organism>
<feature type="region of interest" description="Disordered" evidence="1">
    <location>
        <begin position="218"/>
        <end position="243"/>
    </location>
</feature>
<evidence type="ECO:0000313" key="2">
    <source>
        <dbReference type="EMBL" id="EER11028.1"/>
    </source>
</evidence>